<feature type="region of interest" description="Disordered" evidence="9">
    <location>
        <begin position="482"/>
        <end position="501"/>
    </location>
</feature>
<feature type="region of interest" description="Disordered" evidence="9">
    <location>
        <begin position="358"/>
        <end position="400"/>
    </location>
</feature>
<dbReference type="InterPro" id="IPR000504">
    <property type="entry name" value="RRM_dom"/>
</dbReference>
<evidence type="ECO:0000313" key="11">
    <source>
        <dbReference type="EMBL" id="KAG8457952.1"/>
    </source>
</evidence>
<evidence type="ECO:0000256" key="8">
    <source>
        <dbReference type="PROSITE-ProRule" id="PRU00176"/>
    </source>
</evidence>
<dbReference type="InterPro" id="IPR035979">
    <property type="entry name" value="RBD_domain_sf"/>
</dbReference>
<dbReference type="SUPFAM" id="SSF55060">
    <property type="entry name" value="GHMP Kinase, C-terminal domain"/>
    <property type="match status" value="1"/>
</dbReference>
<evidence type="ECO:0000256" key="9">
    <source>
        <dbReference type="SAM" id="MobiDB-lite"/>
    </source>
</evidence>
<dbReference type="CDD" id="cd12241">
    <property type="entry name" value="RRM_SF3B14"/>
    <property type="match status" value="1"/>
</dbReference>
<protein>
    <recommendedName>
        <fullName evidence="10">RRM domain-containing protein</fullName>
    </recommendedName>
</protein>
<dbReference type="InterPro" id="IPR012677">
    <property type="entry name" value="Nucleotide-bd_a/b_plait_sf"/>
</dbReference>
<evidence type="ECO:0000256" key="4">
    <source>
        <dbReference type="ARBA" id="ARBA00022840"/>
    </source>
</evidence>
<dbReference type="GO" id="GO:0006397">
    <property type="term" value="P:mRNA processing"/>
    <property type="evidence" value="ECO:0007669"/>
    <property type="project" value="UniProtKB-KW"/>
</dbReference>
<dbReference type="PANTHER" id="PTHR23003">
    <property type="entry name" value="RNA RECOGNITION MOTIF RRM DOMAIN CONTAINING PROTEIN"/>
    <property type="match status" value="1"/>
</dbReference>
<dbReference type="GO" id="GO:0005634">
    <property type="term" value="C:nucleus"/>
    <property type="evidence" value="ECO:0007669"/>
    <property type="project" value="UniProtKB-SubCell"/>
</dbReference>
<feature type="compositionally biased region" description="Low complexity" evidence="9">
    <location>
        <begin position="361"/>
        <end position="379"/>
    </location>
</feature>
<dbReference type="AlphaFoldDB" id="A0A8J5XC30"/>
<dbReference type="GO" id="GO:0003729">
    <property type="term" value="F:mRNA binding"/>
    <property type="evidence" value="ECO:0007669"/>
    <property type="project" value="TreeGrafter"/>
</dbReference>
<dbReference type="Gene3D" id="3.30.230.10">
    <property type="match status" value="1"/>
</dbReference>
<name>A0A8J5XC30_DIALT</name>
<dbReference type="PROSITE" id="PS50102">
    <property type="entry name" value="RRM"/>
    <property type="match status" value="1"/>
</dbReference>
<evidence type="ECO:0000256" key="3">
    <source>
        <dbReference type="ARBA" id="ARBA00022741"/>
    </source>
</evidence>
<sequence>MAHVDEEPPVELFVPGRICLFGEHSDWAGGYRRHSSAIPVGACLVSGTNQGLHARACRHPTSLIVRSSSHTGERHGPFEVPMEPGALLAVAHSGSYWSYAAGVAYVVLERFAVCGLELDNYATTLPAEKGLSSSAALCVLVARAFSEAYGLRLSVRGEMELAYLGETTTPSQCGRMDQCCAFGVQPVLMEFDGDHVSSRALTVGAPIHLVIAELRASKDTVRILHDLNSCYPLPDTPAKANVHWLLGEFNRQVIARAVGALEQGDARALGALMAQAQAEFDRCATPLCPSELSAPVLHRVLAHAALQPHIYGGKGVGSQGDGCAQLLARSHEDAAAVAAILNADFQMDCLHLTLGEESTDGRAAPGAADASDGAGANADSAERGARARAPPRDAASQVPAVQPVRAPAGGVAAALQQPVPAHALADARLVNERAAEVEAVAAAAWQASAWARGAAAGALAAVAVSAALAMMCRGGSAKVAEAFKKPPSSDPRGRACRAPRSSRRRAAGLRHAMAGVRARQQRLAPEVNRVLYVRNLPFKITADEMYDIFGKYGAIRQIRLGSANDTRGTAFVVYEDIYDAKTALDHLAGFNVCGRYLVVLYYQQTRMQKKLDTTKKAQELKRAREQLGLDEEDDAEDS</sequence>
<dbReference type="FunFam" id="3.30.70.330:FF:000604">
    <property type="entry name" value="Splicing factor 3B, subunit 6"/>
    <property type="match status" value="1"/>
</dbReference>
<keyword evidence="4" id="KW-0067">ATP-binding</keyword>
<dbReference type="SMART" id="SM00360">
    <property type="entry name" value="RRM"/>
    <property type="match status" value="1"/>
</dbReference>
<evidence type="ECO:0000256" key="6">
    <source>
        <dbReference type="ARBA" id="ARBA00023187"/>
    </source>
</evidence>
<dbReference type="InterPro" id="IPR014721">
    <property type="entry name" value="Ribsml_uS5_D2-typ_fold_subgr"/>
</dbReference>
<evidence type="ECO:0000259" key="10">
    <source>
        <dbReference type="PROSITE" id="PS50102"/>
    </source>
</evidence>
<dbReference type="Pfam" id="PF00288">
    <property type="entry name" value="GHMP_kinases_N"/>
    <property type="match status" value="1"/>
</dbReference>
<feature type="domain" description="RRM" evidence="10">
    <location>
        <begin position="529"/>
        <end position="604"/>
    </location>
</feature>
<dbReference type="InterPro" id="IPR036554">
    <property type="entry name" value="GHMP_kinase_C_sf"/>
</dbReference>
<evidence type="ECO:0000256" key="2">
    <source>
        <dbReference type="ARBA" id="ARBA00022664"/>
    </source>
</evidence>
<dbReference type="InterPro" id="IPR034150">
    <property type="entry name" value="SF3B6_RRM"/>
</dbReference>
<dbReference type="Proteomes" id="UP000751190">
    <property type="component" value="Unassembled WGS sequence"/>
</dbReference>
<keyword evidence="12" id="KW-1185">Reference proteome</keyword>
<dbReference type="OrthoDB" id="188923at2759"/>
<dbReference type="InterPro" id="IPR020568">
    <property type="entry name" value="Ribosomal_Su5_D2-typ_SF"/>
</dbReference>
<dbReference type="SUPFAM" id="SSF54928">
    <property type="entry name" value="RNA-binding domain, RBD"/>
    <property type="match status" value="1"/>
</dbReference>
<comment type="caution">
    <text evidence="11">The sequence shown here is derived from an EMBL/GenBank/DDBJ whole genome shotgun (WGS) entry which is preliminary data.</text>
</comment>
<keyword evidence="7" id="KW-0539">Nucleus</keyword>
<evidence type="ECO:0000256" key="1">
    <source>
        <dbReference type="ARBA" id="ARBA00004123"/>
    </source>
</evidence>
<keyword evidence="6" id="KW-0508">mRNA splicing</keyword>
<dbReference type="SUPFAM" id="SSF54211">
    <property type="entry name" value="Ribosomal protein S5 domain 2-like"/>
    <property type="match status" value="1"/>
</dbReference>
<evidence type="ECO:0000256" key="7">
    <source>
        <dbReference type="ARBA" id="ARBA00023242"/>
    </source>
</evidence>
<dbReference type="Gene3D" id="3.30.70.330">
    <property type="match status" value="1"/>
</dbReference>
<dbReference type="GO" id="GO:0005737">
    <property type="term" value="C:cytoplasm"/>
    <property type="evidence" value="ECO:0007669"/>
    <property type="project" value="TreeGrafter"/>
</dbReference>
<reference evidence="11" key="1">
    <citation type="submission" date="2021-05" db="EMBL/GenBank/DDBJ databases">
        <title>The genome of the haptophyte Pavlova lutheri (Diacronema luteri, Pavlovales) - a model for lipid biosynthesis in eukaryotic algae.</title>
        <authorList>
            <person name="Hulatt C.J."/>
            <person name="Posewitz M.C."/>
        </authorList>
    </citation>
    <scope>NUCLEOTIDE SEQUENCE</scope>
    <source>
        <strain evidence="11">NIVA-4/92</strain>
    </source>
</reference>
<evidence type="ECO:0000313" key="12">
    <source>
        <dbReference type="Proteomes" id="UP000751190"/>
    </source>
</evidence>
<dbReference type="Pfam" id="PF00076">
    <property type="entry name" value="RRM_1"/>
    <property type="match status" value="1"/>
</dbReference>
<keyword evidence="2" id="KW-0507">mRNA processing</keyword>
<dbReference type="InterPro" id="IPR050374">
    <property type="entry name" value="RRT5_SRSF_SR"/>
</dbReference>
<dbReference type="EMBL" id="JAGTXO010000060">
    <property type="protein sequence ID" value="KAG8457952.1"/>
    <property type="molecule type" value="Genomic_DNA"/>
</dbReference>
<evidence type="ECO:0000256" key="5">
    <source>
        <dbReference type="ARBA" id="ARBA00022884"/>
    </source>
</evidence>
<dbReference type="GO" id="GO:0005524">
    <property type="term" value="F:ATP binding"/>
    <property type="evidence" value="ECO:0007669"/>
    <property type="project" value="UniProtKB-KW"/>
</dbReference>
<comment type="subcellular location">
    <subcellularLocation>
        <location evidence="1">Nucleus</location>
    </subcellularLocation>
</comment>
<organism evidence="11 12">
    <name type="scientific">Diacronema lutheri</name>
    <name type="common">Unicellular marine alga</name>
    <name type="synonym">Monochrysis lutheri</name>
    <dbReference type="NCBI Taxonomy" id="2081491"/>
    <lineage>
        <taxon>Eukaryota</taxon>
        <taxon>Haptista</taxon>
        <taxon>Haptophyta</taxon>
        <taxon>Pavlovophyceae</taxon>
        <taxon>Pavlovales</taxon>
        <taxon>Pavlovaceae</taxon>
        <taxon>Diacronema</taxon>
    </lineage>
</organism>
<keyword evidence="3" id="KW-0547">Nucleotide-binding</keyword>
<dbReference type="GO" id="GO:0008380">
    <property type="term" value="P:RNA splicing"/>
    <property type="evidence" value="ECO:0007669"/>
    <property type="project" value="UniProtKB-KW"/>
</dbReference>
<dbReference type="Gene3D" id="3.30.70.890">
    <property type="entry name" value="GHMP kinase, C-terminal domain"/>
    <property type="match status" value="1"/>
</dbReference>
<accession>A0A8J5XC30</accession>
<proteinExistence type="predicted"/>
<gene>
    <name evidence="11" type="ORF">KFE25_012018</name>
</gene>
<dbReference type="PRINTS" id="PR00959">
    <property type="entry name" value="MEVGALKINASE"/>
</dbReference>
<dbReference type="InterPro" id="IPR006204">
    <property type="entry name" value="GHMP_kinase_N_dom"/>
</dbReference>
<keyword evidence="5 8" id="KW-0694">RNA-binding</keyword>